<comment type="function">
    <text evidence="2">Catalyzes the ATP-dependent phosphorylation of thiamine-monophosphate (TMP) to form thiamine-pyrophosphate (TPP), the active form of vitamin B1.</text>
</comment>
<keyword evidence="2 6" id="KW-0808">Transferase</keyword>
<comment type="pathway">
    <text evidence="2">Cofactor biosynthesis; thiamine diphosphate biosynthesis; thiamine diphosphate from thiamine phosphate: step 1/1.</text>
</comment>
<evidence type="ECO:0000256" key="1">
    <source>
        <dbReference type="ARBA" id="ARBA00022977"/>
    </source>
</evidence>
<keyword evidence="2" id="KW-0067">ATP-binding</keyword>
<feature type="binding site" evidence="2">
    <location>
        <position position="70"/>
    </location>
    <ligand>
        <name>Mg(2+)</name>
        <dbReference type="ChEBI" id="CHEBI:18420"/>
        <label>3</label>
    </ligand>
</feature>
<evidence type="ECO:0000313" key="7">
    <source>
        <dbReference type="Proteomes" id="UP000249065"/>
    </source>
</evidence>
<feature type="binding site" evidence="2">
    <location>
        <position position="115"/>
    </location>
    <ligand>
        <name>Mg(2+)</name>
        <dbReference type="ChEBI" id="CHEBI:18420"/>
        <label>2</label>
    </ligand>
</feature>
<feature type="region of interest" description="Disordered" evidence="3">
    <location>
        <begin position="1"/>
        <end position="44"/>
    </location>
</feature>
<feature type="binding site" evidence="2">
    <location>
        <position position="115"/>
    </location>
    <ligand>
        <name>Mg(2+)</name>
        <dbReference type="ChEBI" id="CHEBI:18420"/>
        <label>4</label>
    </ligand>
</feature>
<dbReference type="UniPathway" id="UPA00060">
    <property type="reaction ID" value="UER00142"/>
</dbReference>
<dbReference type="Gene3D" id="3.90.650.10">
    <property type="entry name" value="PurM-like C-terminal domain"/>
    <property type="match status" value="1"/>
</dbReference>
<evidence type="ECO:0000259" key="4">
    <source>
        <dbReference type="Pfam" id="PF00586"/>
    </source>
</evidence>
<feature type="binding site" evidence="2">
    <location>
        <position position="252"/>
    </location>
    <ligand>
        <name>Mg(2+)</name>
        <dbReference type="ChEBI" id="CHEBI:18420"/>
        <label>3</label>
    </ligand>
</feature>
<dbReference type="Pfam" id="PF02769">
    <property type="entry name" value="AIRS_C"/>
    <property type="match status" value="1"/>
</dbReference>
<dbReference type="GO" id="GO:0009030">
    <property type="term" value="F:thiamine-phosphate kinase activity"/>
    <property type="evidence" value="ECO:0007669"/>
    <property type="project" value="UniProtKB-UniRule"/>
</dbReference>
<dbReference type="PANTHER" id="PTHR30270">
    <property type="entry name" value="THIAMINE-MONOPHOSPHATE KINASE"/>
    <property type="match status" value="1"/>
</dbReference>
<feature type="binding site" evidence="2">
    <location>
        <position position="70"/>
    </location>
    <ligand>
        <name>Mg(2+)</name>
        <dbReference type="ChEBI" id="CHEBI:18420"/>
        <label>4</label>
    </ligand>
</feature>
<dbReference type="PIRSF" id="PIRSF005303">
    <property type="entry name" value="Thiam_monoph_kin"/>
    <property type="match status" value="1"/>
</dbReference>
<sequence>MACWTPWRAPSGRRSSPASRAAAVAEPPGAPADEEAREGSPEAPLPGEFALIARHFRRLAGPGALDLQDDAAVLAPPRGRELVLAADAMVAGVHFLPDDPPEEVGRKLLRVNLSDLAAMGAVPLGYLMTTALPRTLPADWLGRFVEGLAADQAEYGVSVLGGDTVSTPGPVALSLTILGHVAPGTALRRAGARPGDGLWVSGTIGDGALGLLVLQGRLAGDAAGHLARRYRLPQPRLALGQALLGLARAAMDVSDGLVQDCGHLCRACGCGAEIEAAALPLSPAALAALAAEPGLLATLLGGGDDYELLFAAPAEAAAEVEARAARAGTPVTRIGRFAAGPARVRVLDAAGAELPLPQAGWSHF</sequence>
<dbReference type="Proteomes" id="UP000249065">
    <property type="component" value="Unassembled WGS sequence"/>
</dbReference>
<keyword evidence="2" id="KW-0460">Magnesium</keyword>
<organism evidence="6 7">
    <name type="scientific">Roseicella frigidaeris</name>
    <dbReference type="NCBI Taxonomy" id="2230885"/>
    <lineage>
        <taxon>Bacteria</taxon>
        <taxon>Pseudomonadati</taxon>
        <taxon>Pseudomonadota</taxon>
        <taxon>Alphaproteobacteria</taxon>
        <taxon>Acetobacterales</taxon>
        <taxon>Roseomonadaceae</taxon>
        <taxon>Roseicella</taxon>
    </lineage>
</organism>
<comment type="caution">
    <text evidence="6">The sequence shown here is derived from an EMBL/GenBank/DDBJ whole genome shotgun (WGS) entry which is preliminary data.</text>
</comment>
<feature type="binding site" evidence="2">
    <location>
        <position position="189"/>
    </location>
    <ligand>
        <name>ATP</name>
        <dbReference type="ChEBI" id="CHEBI:30616"/>
    </ligand>
</feature>
<dbReference type="EC" id="2.7.4.16" evidence="2"/>
<feature type="binding site" evidence="2">
    <location>
        <position position="163"/>
    </location>
    <ligand>
        <name>Mg(2+)</name>
        <dbReference type="ChEBI" id="CHEBI:18420"/>
        <label>1</label>
    </ligand>
</feature>
<comment type="catalytic activity">
    <reaction evidence="2">
        <text>thiamine phosphate + ATP = thiamine diphosphate + ADP</text>
        <dbReference type="Rhea" id="RHEA:15913"/>
        <dbReference type="ChEBI" id="CHEBI:30616"/>
        <dbReference type="ChEBI" id="CHEBI:37575"/>
        <dbReference type="ChEBI" id="CHEBI:58937"/>
        <dbReference type="ChEBI" id="CHEBI:456216"/>
        <dbReference type="EC" id="2.7.4.16"/>
    </reaction>
</comment>
<feature type="compositionally biased region" description="Low complexity" evidence="3">
    <location>
        <begin position="8"/>
        <end position="27"/>
    </location>
</feature>
<feature type="binding site" evidence="2">
    <location>
        <position position="304"/>
    </location>
    <ligand>
        <name>substrate</name>
    </ligand>
</feature>
<dbReference type="HAMAP" id="MF_02128">
    <property type="entry name" value="TMP_kinase"/>
    <property type="match status" value="1"/>
</dbReference>
<dbReference type="InterPro" id="IPR010918">
    <property type="entry name" value="PurM-like_C_dom"/>
</dbReference>
<keyword evidence="2" id="KW-0479">Metal-binding</keyword>
<dbReference type="Gene3D" id="3.30.1330.10">
    <property type="entry name" value="PurM-like, N-terminal domain"/>
    <property type="match status" value="1"/>
</dbReference>
<feature type="binding site" evidence="2">
    <location>
        <position position="115"/>
    </location>
    <ligand>
        <name>Mg(2+)</name>
        <dbReference type="ChEBI" id="CHEBI:18420"/>
        <label>3</label>
    </ligand>
</feature>
<feature type="binding site" evidence="2">
    <location>
        <position position="255"/>
    </location>
    <ligand>
        <name>Mg(2+)</name>
        <dbReference type="ChEBI" id="CHEBI:18420"/>
        <label>5</label>
    </ligand>
</feature>
<gene>
    <name evidence="2 6" type="primary">thiL</name>
    <name evidence="6" type="ORF">DOO78_03300</name>
</gene>
<dbReference type="Pfam" id="PF00586">
    <property type="entry name" value="AIRS"/>
    <property type="match status" value="1"/>
</dbReference>
<dbReference type="GO" id="GO:0000287">
    <property type="term" value="F:magnesium ion binding"/>
    <property type="evidence" value="ECO:0007669"/>
    <property type="project" value="UniProtKB-UniRule"/>
</dbReference>
<comment type="caution">
    <text evidence="2">Lacks conserved residue(s) required for the propagation of feature annotation.</text>
</comment>
<dbReference type="InterPro" id="IPR036676">
    <property type="entry name" value="PurM-like_C_sf"/>
</dbReference>
<dbReference type="NCBIfam" id="TIGR01379">
    <property type="entry name" value="thiL"/>
    <property type="match status" value="1"/>
</dbReference>
<comment type="miscellaneous">
    <text evidence="2">Reaction mechanism of ThiL seems to utilize a direct, inline transfer of the gamma-phosphate of ATP to TMP rather than a phosphorylated enzyme intermediate.</text>
</comment>
<name>A0A327MB31_9PROT</name>
<evidence type="ECO:0000259" key="5">
    <source>
        <dbReference type="Pfam" id="PF02769"/>
    </source>
</evidence>
<feature type="binding site" evidence="2">
    <location>
        <position position="87"/>
    </location>
    <ligand>
        <name>Mg(2+)</name>
        <dbReference type="ChEBI" id="CHEBI:18420"/>
        <label>1</label>
    </ligand>
</feature>
<dbReference type="CDD" id="cd02194">
    <property type="entry name" value="ThiL"/>
    <property type="match status" value="1"/>
</dbReference>
<keyword evidence="7" id="KW-1185">Reference proteome</keyword>
<feature type="binding site" evidence="2">
    <location>
        <position position="254"/>
    </location>
    <ligand>
        <name>ATP</name>
        <dbReference type="ChEBI" id="CHEBI:30616"/>
    </ligand>
</feature>
<dbReference type="EMBL" id="QLIX01000002">
    <property type="protein sequence ID" value="RAI60130.1"/>
    <property type="molecule type" value="Genomic_DNA"/>
</dbReference>
<comment type="similarity">
    <text evidence="2">Belongs to the thiamine-monophosphate kinase family.</text>
</comment>
<keyword evidence="2 6" id="KW-0418">Kinase</keyword>
<evidence type="ECO:0000313" key="6">
    <source>
        <dbReference type="EMBL" id="RAI60130.1"/>
    </source>
</evidence>
<keyword evidence="1 2" id="KW-0784">Thiamine biosynthesis</keyword>
<dbReference type="InterPro" id="IPR016188">
    <property type="entry name" value="PurM-like_N"/>
</dbReference>
<feature type="domain" description="PurM-like N-terminal" evidence="4">
    <location>
        <begin position="69"/>
        <end position="181"/>
    </location>
</feature>
<proteinExistence type="inferred from homology"/>
<dbReference type="InterPro" id="IPR006283">
    <property type="entry name" value="ThiL-like"/>
</dbReference>
<reference evidence="7" key="1">
    <citation type="submission" date="2018-06" db="EMBL/GenBank/DDBJ databases">
        <authorList>
            <person name="Khan S.A."/>
        </authorList>
    </citation>
    <scope>NUCLEOTIDE SEQUENCE [LARGE SCALE GENOMIC DNA]</scope>
    <source>
        <strain evidence="7">DB-1506</strain>
    </source>
</reference>
<dbReference type="OrthoDB" id="9802811at2"/>
<dbReference type="SUPFAM" id="SSF56042">
    <property type="entry name" value="PurM C-terminal domain-like"/>
    <property type="match status" value="1"/>
</dbReference>
<evidence type="ECO:0000256" key="2">
    <source>
        <dbReference type="HAMAP-Rule" id="MF_02128"/>
    </source>
</evidence>
<dbReference type="PANTHER" id="PTHR30270:SF0">
    <property type="entry name" value="THIAMINE-MONOPHOSPHATE KINASE"/>
    <property type="match status" value="1"/>
</dbReference>
<dbReference type="GO" id="GO:0005524">
    <property type="term" value="F:ATP binding"/>
    <property type="evidence" value="ECO:0007669"/>
    <property type="project" value="UniProtKB-UniRule"/>
</dbReference>
<accession>A0A327MB31</accession>
<dbReference type="SUPFAM" id="SSF55326">
    <property type="entry name" value="PurM N-terminal domain-like"/>
    <property type="match status" value="1"/>
</dbReference>
<protein>
    <recommendedName>
        <fullName evidence="2">Thiamine-monophosphate kinase</fullName>
        <shortName evidence="2">TMP kinase</shortName>
        <shortName evidence="2">Thiamine-phosphate kinase</shortName>
        <ecNumber evidence="2">2.7.4.16</ecNumber>
    </recommendedName>
</protein>
<dbReference type="AlphaFoldDB" id="A0A327MB31"/>
<feature type="domain" description="PurM-like C-terminal" evidence="5">
    <location>
        <begin position="193"/>
        <end position="341"/>
    </location>
</feature>
<feature type="binding site" evidence="2">
    <location>
        <begin position="162"/>
        <end position="163"/>
    </location>
    <ligand>
        <name>ATP</name>
        <dbReference type="ChEBI" id="CHEBI:30616"/>
    </ligand>
</feature>
<evidence type="ECO:0000256" key="3">
    <source>
        <dbReference type="SAM" id="MobiDB-lite"/>
    </source>
</evidence>
<feature type="binding site" evidence="2">
    <location>
        <position position="361"/>
    </location>
    <ligand>
        <name>substrate</name>
    </ligand>
</feature>
<keyword evidence="2" id="KW-0547">Nucleotide-binding</keyword>
<feature type="binding site" evidence="2">
    <location>
        <position position="94"/>
    </location>
    <ligand>
        <name>substrate</name>
    </ligand>
</feature>
<dbReference type="GO" id="GO:0009228">
    <property type="term" value="P:thiamine biosynthetic process"/>
    <property type="evidence" value="ECO:0007669"/>
    <property type="project" value="UniProtKB-KW"/>
</dbReference>
<dbReference type="GO" id="GO:0009229">
    <property type="term" value="P:thiamine diphosphate biosynthetic process"/>
    <property type="evidence" value="ECO:0007669"/>
    <property type="project" value="UniProtKB-UniRule"/>
</dbReference>
<dbReference type="InterPro" id="IPR036921">
    <property type="entry name" value="PurM-like_N_sf"/>
</dbReference>
<feature type="binding site" evidence="2">
    <location>
        <position position="87"/>
    </location>
    <ligand>
        <name>Mg(2+)</name>
        <dbReference type="ChEBI" id="CHEBI:18420"/>
        <label>2</label>
    </ligand>
</feature>